<gene>
    <name evidence="10" type="ORF">ABLG96_01635</name>
</gene>
<dbReference type="GO" id="GO:0006508">
    <property type="term" value="P:proteolysis"/>
    <property type="evidence" value="ECO:0007669"/>
    <property type="project" value="UniProtKB-KW"/>
</dbReference>
<dbReference type="AlphaFoldDB" id="A0AAU8DQK6"/>
<dbReference type="PANTHER" id="PTHR43731:SF14">
    <property type="entry name" value="PRESENILIN-ASSOCIATED RHOMBOID-LIKE PROTEIN, MITOCHONDRIAL"/>
    <property type="match status" value="1"/>
</dbReference>
<feature type="transmembrane region" description="Helical" evidence="8">
    <location>
        <begin position="302"/>
        <end position="319"/>
    </location>
</feature>
<dbReference type="GO" id="GO:0004252">
    <property type="term" value="F:serine-type endopeptidase activity"/>
    <property type="evidence" value="ECO:0007669"/>
    <property type="project" value="InterPro"/>
</dbReference>
<proteinExistence type="inferred from homology"/>
<organism evidence="10">
    <name type="scientific">Nakamurella sp. A5-74</name>
    <dbReference type="NCBI Taxonomy" id="3158264"/>
    <lineage>
        <taxon>Bacteria</taxon>
        <taxon>Bacillati</taxon>
        <taxon>Actinomycetota</taxon>
        <taxon>Actinomycetes</taxon>
        <taxon>Nakamurellales</taxon>
        <taxon>Nakamurellaceae</taxon>
        <taxon>Nakamurella</taxon>
    </lineage>
</organism>
<evidence type="ECO:0000256" key="5">
    <source>
        <dbReference type="ARBA" id="ARBA00022989"/>
    </source>
</evidence>
<dbReference type="InterPro" id="IPR022764">
    <property type="entry name" value="Peptidase_S54_rhomboid_dom"/>
</dbReference>
<evidence type="ECO:0000256" key="8">
    <source>
        <dbReference type="SAM" id="Phobius"/>
    </source>
</evidence>
<keyword evidence="5 8" id="KW-1133">Transmembrane helix</keyword>
<feature type="compositionally biased region" description="Polar residues" evidence="7">
    <location>
        <begin position="55"/>
        <end position="65"/>
    </location>
</feature>
<keyword evidence="6 8" id="KW-0472">Membrane</keyword>
<dbReference type="InterPro" id="IPR035952">
    <property type="entry name" value="Rhomboid-like_sf"/>
</dbReference>
<evidence type="ECO:0000256" key="1">
    <source>
        <dbReference type="ARBA" id="ARBA00004141"/>
    </source>
</evidence>
<feature type="transmembrane region" description="Helical" evidence="8">
    <location>
        <begin position="252"/>
        <end position="271"/>
    </location>
</feature>
<dbReference type="Gene3D" id="1.20.1540.10">
    <property type="entry name" value="Rhomboid-like"/>
    <property type="match status" value="1"/>
</dbReference>
<feature type="transmembrane region" description="Helical" evidence="8">
    <location>
        <begin position="228"/>
        <end position="246"/>
    </location>
</feature>
<dbReference type="RefSeq" id="WP_353649687.1">
    <property type="nucleotide sequence ID" value="NZ_CP159218.1"/>
</dbReference>
<dbReference type="Pfam" id="PF01694">
    <property type="entry name" value="Rhomboid"/>
    <property type="match status" value="1"/>
</dbReference>
<evidence type="ECO:0000256" key="7">
    <source>
        <dbReference type="SAM" id="MobiDB-lite"/>
    </source>
</evidence>
<feature type="domain" description="Peptidase S54 rhomboid" evidence="9">
    <location>
        <begin position="187"/>
        <end position="318"/>
    </location>
</feature>
<evidence type="ECO:0000256" key="4">
    <source>
        <dbReference type="ARBA" id="ARBA00022801"/>
    </source>
</evidence>
<feature type="compositionally biased region" description="Low complexity" evidence="7">
    <location>
        <begin position="29"/>
        <end position="54"/>
    </location>
</feature>
<comment type="subcellular location">
    <subcellularLocation>
        <location evidence="1">Membrane</location>
        <topology evidence="1">Multi-pass membrane protein</topology>
    </subcellularLocation>
</comment>
<dbReference type="PANTHER" id="PTHR43731">
    <property type="entry name" value="RHOMBOID PROTEASE"/>
    <property type="match status" value="1"/>
</dbReference>
<evidence type="ECO:0000256" key="6">
    <source>
        <dbReference type="ARBA" id="ARBA00023136"/>
    </source>
</evidence>
<dbReference type="EC" id="3.4.21.105" evidence="10"/>
<dbReference type="EMBL" id="CP159218">
    <property type="protein sequence ID" value="XCG64073.1"/>
    <property type="molecule type" value="Genomic_DNA"/>
</dbReference>
<keyword evidence="10" id="KW-0645">Protease</keyword>
<dbReference type="SUPFAM" id="SSF144091">
    <property type="entry name" value="Rhomboid-like"/>
    <property type="match status" value="1"/>
</dbReference>
<reference evidence="10" key="1">
    <citation type="submission" date="2024-05" db="EMBL/GenBank/DDBJ databases">
        <authorList>
            <person name="Cai S.Y."/>
            <person name="Jin L.M."/>
            <person name="Li H.R."/>
        </authorList>
    </citation>
    <scope>NUCLEOTIDE SEQUENCE</scope>
    <source>
        <strain evidence="10">A5-74</strain>
    </source>
</reference>
<evidence type="ECO:0000259" key="9">
    <source>
        <dbReference type="Pfam" id="PF01694"/>
    </source>
</evidence>
<evidence type="ECO:0000256" key="3">
    <source>
        <dbReference type="ARBA" id="ARBA00022692"/>
    </source>
</evidence>
<dbReference type="SUPFAM" id="SSF57845">
    <property type="entry name" value="B-box zinc-binding domain"/>
    <property type="match status" value="1"/>
</dbReference>
<evidence type="ECO:0000256" key="2">
    <source>
        <dbReference type="ARBA" id="ARBA00009045"/>
    </source>
</evidence>
<dbReference type="GO" id="GO:0016020">
    <property type="term" value="C:membrane"/>
    <property type="evidence" value="ECO:0007669"/>
    <property type="project" value="UniProtKB-SubCell"/>
</dbReference>
<sequence>MTYPPNGPDQQPSSGPFGASGGPGHHPQDPYQQQSPYPPGQYQQYPQGEYPQNQFPHSQYSQGQVPGQAGGIAPQGFPQTTCTWHADRPTAVGCSRCGRPACPECLTPASVGQHCRVCVAEARATGRVPMTVSGAPVGVPPLIASVLIGVNVLVYIVTAVNAGSFNEPQGGRIFFELAMIPGNVGAGNWWAVLTAGFLHFGLIHLVVNMMSLYFIGPTLEQVLGRVRFLVVYLLSLLGGSAAVMALGSASDFNAGASGAVFGILGALVVTFKRLRLNMTQLVSVVAVNLIITFTIPQISWQAHLGGLVVGAAVGAAMVYPRPAIRSKVQVATSVAVLVVLAAVIFFRAGSITPSPSCAYLEDGRQGAGVYCLSTD</sequence>
<feature type="transmembrane region" description="Helical" evidence="8">
    <location>
        <begin position="278"/>
        <end position="296"/>
    </location>
</feature>
<name>A0AAU8DQK6_9ACTN</name>
<feature type="transmembrane region" description="Helical" evidence="8">
    <location>
        <begin position="331"/>
        <end position="349"/>
    </location>
</feature>
<dbReference type="InterPro" id="IPR050925">
    <property type="entry name" value="Rhomboid_protease_S54"/>
</dbReference>
<protein>
    <submittedName>
        <fullName evidence="10">Rhomboid family intramembrane serine protease</fullName>
        <ecNumber evidence="10">3.4.21.105</ecNumber>
    </submittedName>
</protein>
<accession>A0AAU8DQK6</accession>
<keyword evidence="4 10" id="KW-0378">Hydrolase</keyword>
<comment type="similarity">
    <text evidence="2">Belongs to the peptidase S54 family.</text>
</comment>
<feature type="transmembrane region" description="Helical" evidence="8">
    <location>
        <begin position="142"/>
        <end position="161"/>
    </location>
</feature>
<evidence type="ECO:0000313" key="10">
    <source>
        <dbReference type="EMBL" id="XCG64073.1"/>
    </source>
</evidence>
<feature type="region of interest" description="Disordered" evidence="7">
    <location>
        <begin position="1"/>
        <end position="72"/>
    </location>
</feature>
<keyword evidence="3 8" id="KW-0812">Transmembrane</keyword>